<dbReference type="EMBL" id="AKHY01000181">
    <property type="protein sequence ID" value="EIT75292.1"/>
    <property type="molecule type" value="Genomic_DNA"/>
</dbReference>
<feature type="transmembrane region" description="Helical" evidence="7">
    <location>
        <begin position="522"/>
        <end position="546"/>
    </location>
</feature>
<dbReference type="InterPro" id="IPR020846">
    <property type="entry name" value="MFS_dom"/>
</dbReference>
<feature type="transmembrane region" description="Helical" evidence="7">
    <location>
        <begin position="351"/>
        <end position="377"/>
    </location>
</feature>
<feature type="transmembrane region" description="Helical" evidence="7">
    <location>
        <begin position="153"/>
        <end position="180"/>
    </location>
</feature>
<feature type="transmembrane region" description="Helical" evidence="7">
    <location>
        <begin position="123"/>
        <end position="141"/>
    </location>
</feature>
<gene>
    <name evidence="9" type="ORF">Ao3042_09222</name>
</gene>
<keyword evidence="5 7" id="KW-0472">Membrane</keyword>
<reference evidence="10" key="2">
    <citation type="submission" date="2012-06" db="EMBL/GenBank/DDBJ databases">
        <title>Comparative genomic analyses of Aspergillus oryzae 3.042 and A. oryzae RIB40 for soy-sauce fermentation.</title>
        <authorList>
            <person name="Zhao G."/>
            <person name="Hou L."/>
            <person name="Wang C."/>
            <person name="Cao X."/>
        </authorList>
    </citation>
    <scope>NUCLEOTIDE SEQUENCE [LARGE SCALE GENOMIC DNA]</scope>
    <source>
        <strain evidence="10">3.042</strain>
    </source>
</reference>
<dbReference type="SUPFAM" id="SSF103473">
    <property type="entry name" value="MFS general substrate transporter"/>
    <property type="match status" value="1"/>
</dbReference>
<dbReference type="InterPro" id="IPR011701">
    <property type="entry name" value="MFS"/>
</dbReference>
<evidence type="ECO:0000256" key="1">
    <source>
        <dbReference type="ARBA" id="ARBA00004651"/>
    </source>
</evidence>
<evidence type="ECO:0000313" key="9">
    <source>
        <dbReference type="EMBL" id="EIT75292.1"/>
    </source>
</evidence>
<evidence type="ECO:0000256" key="2">
    <source>
        <dbReference type="ARBA" id="ARBA00008335"/>
    </source>
</evidence>
<dbReference type="OrthoDB" id="6770063at2759"/>
<evidence type="ECO:0000256" key="3">
    <source>
        <dbReference type="ARBA" id="ARBA00022692"/>
    </source>
</evidence>
<dbReference type="Gene3D" id="1.20.1250.20">
    <property type="entry name" value="MFS general substrate transporter like domains"/>
    <property type="match status" value="1"/>
</dbReference>
<dbReference type="HOGENOM" id="CLU_008455_0_5_1"/>
<evidence type="ECO:0000259" key="8">
    <source>
        <dbReference type="PROSITE" id="PS50850"/>
    </source>
</evidence>
<dbReference type="PANTHER" id="PTHR23502:SF134">
    <property type="entry name" value="MAJOR FACILITATOR SUPERFAMILY (MFS) PROFILE DOMAIN-CONTAINING PROTEIN-RELATED"/>
    <property type="match status" value="1"/>
</dbReference>
<dbReference type="Pfam" id="PF07690">
    <property type="entry name" value="MFS_1"/>
    <property type="match status" value="1"/>
</dbReference>
<dbReference type="PANTHER" id="PTHR23502">
    <property type="entry name" value="MAJOR FACILITATOR SUPERFAMILY"/>
    <property type="match status" value="1"/>
</dbReference>
<feature type="compositionally biased region" description="Basic and acidic residues" evidence="6">
    <location>
        <begin position="20"/>
        <end position="36"/>
    </location>
</feature>
<protein>
    <submittedName>
        <fullName evidence="9">Synaptic vesicle transporter SVOP</fullName>
    </submittedName>
</protein>
<dbReference type="AlphaFoldDB" id="I7ZTL3"/>
<feature type="domain" description="Major facilitator superfamily (MFS) profile" evidence="8">
    <location>
        <begin position="78"/>
        <end position="551"/>
    </location>
</feature>
<sequence>MHTVPNRQLDPTPDGVEVLEYAREPGDGEGQQHKEQISNTPDSDQDVEYLYLNFDTTLPHPVGITSPQPEQASPPPCPNLTKYASPFMWAESRKTVVTVISCCVTAMSAYAAGSVVYNLGISLYTLGFAIAPMVLAPFSEINGRRPIFVSSGLVFTVCLIGSGATESFAGMLVARFFLGVGGCELPCFAPLLLQYSSATFSTMVGGVISDIYHAEHRNVPMSCFSGAVLFGTGLGPLIPGFIDYRANWRWIHYSQAIASAVLMLVLFVFLNETRGSVLLSRKAKALNKYYDTLESAGYVGVVFCSDDDFMEKQQVRRIRWKVKSDEERESITKMITISCFRPFHLLLTEPVVFFFSLWVSFSWAVLYLQFIAIPIVFSTNYHFNVEQTGAVFAAVSIGALLATPLSIYQEKFAMRIGKMSSTPEGRLYFTCAESILLPIGLFWFGWTSFSSVPWIVPTIAVGCSTIGIFSIYLAAFNYLADTYHRYASSAIAAQSFCSSRLYPNSKSVILTVFRSKCYGGRLPTASSLLGGIGVLLTIVPWVLVFYGPQIRARSKFASPLGNHESTLGSSKAQVATEPDARLDWKKTSNIGLA</sequence>
<dbReference type="FunFam" id="1.20.1250.20:FF:000082">
    <property type="entry name" value="MFS multidrug transporter, putative"/>
    <property type="match status" value="1"/>
</dbReference>
<dbReference type="Proteomes" id="UP000002812">
    <property type="component" value="Unassembled WGS sequence"/>
</dbReference>
<keyword evidence="3 7" id="KW-0812">Transmembrane</keyword>
<feature type="transmembrane region" description="Helical" evidence="7">
    <location>
        <begin position="389"/>
        <end position="407"/>
    </location>
</feature>
<name>I7ZTL3_ASPO3</name>
<evidence type="ECO:0000313" key="10">
    <source>
        <dbReference type="Proteomes" id="UP000002812"/>
    </source>
</evidence>
<accession>I7ZTL3</accession>
<dbReference type="InterPro" id="IPR036259">
    <property type="entry name" value="MFS_trans_sf"/>
</dbReference>
<proteinExistence type="inferred from homology"/>
<organism evidence="9 10">
    <name type="scientific">Aspergillus oryzae (strain 3.042)</name>
    <name type="common">Yellow koji mold</name>
    <dbReference type="NCBI Taxonomy" id="1160506"/>
    <lineage>
        <taxon>Eukaryota</taxon>
        <taxon>Fungi</taxon>
        <taxon>Dikarya</taxon>
        <taxon>Ascomycota</taxon>
        <taxon>Pezizomycotina</taxon>
        <taxon>Eurotiomycetes</taxon>
        <taxon>Eurotiomycetidae</taxon>
        <taxon>Eurotiales</taxon>
        <taxon>Aspergillaceae</taxon>
        <taxon>Aspergillus</taxon>
        <taxon>Aspergillus subgen. Circumdati</taxon>
    </lineage>
</organism>
<reference evidence="9 10" key="1">
    <citation type="journal article" date="2012" name="Eukaryot. Cell">
        <title>Draft genome sequence of Aspergillus oryzae strain 3.042.</title>
        <authorList>
            <person name="Zhao G."/>
            <person name="Yao Y."/>
            <person name="Qi W."/>
            <person name="Wang C."/>
            <person name="Hou L."/>
            <person name="Zeng B."/>
            <person name="Cao X."/>
        </authorList>
    </citation>
    <scope>NUCLEOTIDE SEQUENCE [LARGE SCALE GENOMIC DNA]</scope>
    <source>
        <strain evidence="9 10">3.042</strain>
    </source>
</reference>
<evidence type="ECO:0000256" key="5">
    <source>
        <dbReference type="ARBA" id="ARBA00023136"/>
    </source>
</evidence>
<feature type="transmembrane region" description="Helical" evidence="7">
    <location>
        <begin position="250"/>
        <end position="270"/>
    </location>
</feature>
<comment type="similarity">
    <text evidence="2">Belongs to the major facilitator superfamily.</text>
</comment>
<feature type="transmembrane region" description="Helical" evidence="7">
    <location>
        <begin position="219"/>
        <end position="238"/>
    </location>
</feature>
<feature type="transmembrane region" description="Helical" evidence="7">
    <location>
        <begin position="452"/>
        <end position="474"/>
    </location>
</feature>
<dbReference type="GO" id="GO:0005886">
    <property type="term" value="C:plasma membrane"/>
    <property type="evidence" value="ECO:0007669"/>
    <property type="project" value="UniProtKB-SubCell"/>
</dbReference>
<comment type="subcellular location">
    <subcellularLocation>
        <location evidence="1">Cell membrane</location>
        <topology evidence="1">Multi-pass membrane protein</topology>
    </subcellularLocation>
</comment>
<feature type="region of interest" description="Disordered" evidence="6">
    <location>
        <begin position="1"/>
        <end position="42"/>
    </location>
</feature>
<keyword evidence="4 7" id="KW-1133">Transmembrane helix</keyword>
<evidence type="ECO:0000256" key="7">
    <source>
        <dbReference type="SAM" id="Phobius"/>
    </source>
</evidence>
<dbReference type="PROSITE" id="PS50850">
    <property type="entry name" value="MFS"/>
    <property type="match status" value="1"/>
</dbReference>
<evidence type="ECO:0000256" key="4">
    <source>
        <dbReference type="ARBA" id="ARBA00022989"/>
    </source>
</evidence>
<evidence type="ECO:0000256" key="6">
    <source>
        <dbReference type="SAM" id="MobiDB-lite"/>
    </source>
</evidence>
<comment type="caution">
    <text evidence="9">The sequence shown here is derived from an EMBL/GenBank/DDBJ whole genome shotgun (WGS) entry which is preliminary data.</text>
</comment>
<feature type="transmembrane region" description="Helical" evidence="7">
    <location>
        <begin position="427"/>
        <end position="446"/>
    </location>
</feature>
<dbReference type="GO" id="GO:0022857">
    <property type="term" value="F:transmembrane transporter activity"/>
    <property type="evidence" value="ECO:0007669"/>
    <property type="project" value="InterPro"/>
</dbReference>